<proteinExistence type="predicted"/>
<comment type="caution">
    <text evidence="2">The sequence shown here is derived from an EMBL/GenBank/DDBJ whole genome shotgun (WGS) entry which is preliminary data.</text>
</comment>
<keyword evidence="1" id="KW-0812">Transmembrane</keyword>
<gene>
    <name evidence="2" type="ORF">LRP50_17220</name>
</gene>
<dbReference type="Proteomes" id="UP001149400">
    <property type="component" value="Unassembled WGS sequence"/>
</dbReference>
<feature type="transmembrane region" description="Helical" evidence="1">
    <location>
        <begin position="41"/>
        <end position="65"/>
    </location>
</feature>
<reference evidence="2" key="1">
    <citation type="submission" date="2021-12" db="EMBL/GenBank/DDBJ databases">
        <title>Enterovibrio ZSDZ35 sp. nov. and Enterovibrio ZSDZ42 sp. nov., isolated from coastal seawater in Qingdao.</title>
        <authorList>
            <person name="Zhang P."/>
        </authorList>
    </citation>
    <scope>NUCLEOTIDE SEQUENCE</scope>
    <source>
        <strain evidence="2">ZSDZ42</strain>
    </source>
</reference>
<evidence type="ECO:0000313" key="3">
    <source>
        <dbReference type="Proteomes" id="UP001149400"/>
    </source>
</evidence>
<organism evidence="2 3">
    <name type="scientific">Enterovibrio gelatinilyticus</name>
    <dbReference type="NCBI Taxonomy" id="2899819"/>
    <lineage>
        <taxon>Bacteria</taxon>
        <taxon>Pseudomonadati</taxon>
        <taxon>Pseudomonadota</taxon>
        <taxon>Gammaproteobacteria</taxon>
        <taxon>Vibrionales</taxon>
        <taxon>Vibrionaceae</taxon>
        <taxon>Enterovibrio</taxon>
    </lineage>
</organism>
<keyword evidence="3" id="KW-1185">Reference proteome</keyword>
<name>A0ABT5R4V4_9GAMM</name>
<evidence type="ECO:0000256" key="1">
    <source>
        <dbReference type="SAM" id="Phobius"/>
    </source>
</evidence>
<dbReference type="EMBL" id="JAJUBC010000021">
    <property type="protein sequence ID" value="MDD1794875.1"/>
    <property type="molecule type" value="Genomic_DNA"/>
</dbReference>
<keyword evidence="1" id="KW-0472">Membrane</keyword>
<dbReference type="RefSeq" id="WP_274165692.1">
    <property type="nucleotide sequence ID" value="NZ_JAJUBC010000021.1"/>
</dbReference>
<sequence>MPDFIATSKWRARLVISLAFLVFSAITIASCVYFGLTQDAFFIAALSVTLLVYLVSMPMLTNTFVESDRVKSRVAQSKNTYLIKSLSNTPLEERLQIANHIWKSLRSEEWTTCVSYAHTADKPRTTYCCQQIGKIASDLIHNDPEIFSDAMLKTMNNQRGSASYFFDILVMLGEQQFHEEHEEQRKVRGTKKLLLDDLFTHR</sequence>
<evidence type="ECO:0008006" key="4">
    <source>
        <dbReference type="Google" id="ProtNLM"/>
    </source>
</evidence>
<accession>A0ABT5R4V4</accession>
<evidence type="ECO:0000313" key="2">
    <source>
        <dbReference type="EMBL" id="MDD1794875.1"/>
    </source>
</evidence>
<feature type="transmembrane region" description="Helical" evidence="1">
    <location>
        <begin position="12"/>
        <end position="35"/>
    </location>
</feature>
<protein>
    <recommendedName>
        <fullName evidence="4">DUF4760 domain-containing protein</fullName>
    </recommendedName>
</protein>
<keyword evidence="1" id="KW-1133">Transmembrane helix</keyword>